<dbReference type="InterPro" id="IPR036047">
    <property type="entry name" value="F-box-like_dom_sf"/>
</dbReference>
<feature type="compositionally biased region" description="Acidic residues" evidence="3">
    <location>
        <begin position="572"/>
        <end position="581"/>
    </location>
</feature>
<dbReference type="PANTHER" id="PTHR46093:SF18">
    <property type="entry name" value="FIBRONECTIN TYPE-III DOMAIN-CONTAINING PROTEIN"/>
    <property type="match status" value="1"/>
</dbReference>
<feature type="domain" description="F-box" evidence="4">
    <location>
        <begin position="24"/>
        <end position="63"/>
    </location>
</feature>
<feature type="compositionally biased region" description="Low complexity" evidence="3">
    <location>
        <begin position="560"/>
        <end position="571"/>
    </location>
</feature>
<evidence type="ECO:0000313" key="5">
    <source>
        <dbReference type="EMBL" id="JAC79927.1"/>
    </source>
</evidence>
<dbReference type="InterPro" id="IPR015915">
    <property type="entry name" value="Kelch-typ_b-propeller"/>
</dbReference>
<reference evidence="5" key="1">
    <citation type="submission" date="2014-05" db="EMBL/GenBank/DDBJ databases">
        <title>The transcriptome of the halophilic microalga Tetraselmis sp. GSL018 isolated from the Great Salt Lake, Utah.</title>
        <authorList>
            <person name="Jinkerson R.E."/>
            <person name="D'Adamo S."/>
            <person name="Posewitz M.C."/>
        </authorList>
    </citation>
    <scope>NUCLEOTIDE SEQUENCE</scope>
    <source>
        <strain evidence="5">GSL018</strain>
    </source>
</reference>
<dbReference type="InterPro" id="IPR001810">
    <property type="entry name" value="F-box_dom"/>
</dbReference>
<dbReference type="SUPFAM" id="SSF50965">
    <property type="entry name" value="Galactose oxidase, central domain"/>
    <property type="match status" value="1"/>
</dbReference>
<sequence length="581" mass="62505">MDNVQTRGMETARAALDENDWFQGLSHELILACLQKMPANQILKMAQLSKFWYSTATEEGLWQFLVQRDWQDSPFVSGSLRDSAEQAGGWRRLYRLWHRRQALKLAAWQRLRPAPSGDAARGPSAREGHTLAPYGGGAVVFGGWCETISNDVFFLRPKAEGGFAWEEVRAEEGAGDEVPRVRYGHSLTCCGPRGELLVAFGGMVSGGYRGVLGDVVVLRPRTPKEGEGEGEPPAGGPPDGARLRFHAPACKGPAPAPRGYHSAAASEDGARLYVFGGITHGSASGQLAVLDVATWTWDLPDTFGEAPCPRFGSAMAVYKGKLWVVGGGIGSDLLRTGGDLDDVHCLDLASMEWTRVAVEGNPGACIGRETGHVLVGSKLLLFGGSLEFHNKVFHLDLETLRWGAPRVIGRRPPGRISGRMALAGNAALMFGGWLPSCGEIGDLHMLRLDVDDSEAEGGSAEADSASIEEHQSHLRSLVHRREMTMQWYAAMMFHGDITNAQEAVAELAEISQEISDTRDKLRDLGASTDDVSSGEEMEGAVGASDSDEDYLDPDDDGPGSDDSSAESPSEQSSEDVVEPAD</sequence>
<keyword evidence="2" id="KW-0677">Repeat</keyword>
<proteinExistence type="predicted"/>
<dbReference type="Pfam" id="PF00646">
    <property type="entry name" value="F-box"/>
    <property type="match status" value="1"/>
</dbReference>
<dbReference type="EMBL" id="GBEZ01005369">
    <property type="protein sequence ID" value="JAC79927.1"/>
    <property type="molecule type" value="Transcribed_RNA"/>
</dbReference>
<dbReference type="Gene3D" id="1.20.1280.50">
    <property type="match status" value="1"/>
</dbReference>
<dbReference type="PANTHER" id="PTHR46093">
    <property type="entry name" value="ACYL-COA-BINDING DOMAIN-CONTAINING PROTEIN 5"/>
    <property type="match status" value="1"/>
</dbReference>
<dbReference type="Gene3D" id="2.120.10.80">
    <property type="entry name" value="Kelch-type beta propeller"/>
    <property type="match status" value="2"/>
</dbReference>
<feature type="compositionally biased region" description="Acidic residues" evidence="3">
    <location>
        <begin position="545"/>
        <end position="559"/>
    </location>
</feature>
<dbReference type="Pfam" id="PF24681">
    <property type="entry name" value="Kelch_KLHDC2_KLHL20_DRC7"/>
    <property type="match status" value="1"/>
</dbReference>
<dbReference type="AlphaFoldDB" id="A0A061S414"/>
<gene>
    <name evidence="5" type="ORF">TSPGSL018_11497</name>
</gene>
<keyword evidence="1" id="KW-0880">Kelch repeat</keyword>
<evidence type="ECO:0000256" key="1">
    <source>
        <dbReference type="ARBA" id="ARBA00022441"/>
    </source>
</evidence>
<accession>A0A061S414</accession>
<evidence type="ECO:0000256" key="3">
    <source>
        <dbReference type="SAM" id="MobiDB-lite"/>
    </source>
</evidence>
<evidence type="ECO:0000256" key="2">
    <source>
        <dbReference type="ARBA" id="ARBA00022737"/>
    </source>
</evidence>
<dbReference type="InterPro" id="IPR011043">
    <property type="entry name" value="Gal_Oxase/kelch_b-propeller"/>
</dbReference>
<feature type="region of interest" description="Disordered" evidence="3">
    <location>
        <begin position="221"/>
        <end position="248"/>
    </location>
</feature>
<name>A0A061S414_9CHLO</name>
<protein>
    <submittedName>
        <fullName evidence="5">Rab9 effector protein with kelch motifs</fullName>
    </submittedName>
</protein>
<feature type="region of interest" description="Disordered" evidence="3">
    <location>
        <begin position="518"/>
        <end position="581"/>
    </location>
</feature>
<evidence type="ECO:0000259" key="4">
    <source>
        <dbReference type="Pfam" id="PF00646"/>
    </source>
</evidence>
<dbReference type="SUPFAM" id="SSF81383">
    <property type="entry name" value="F-box domain"/>
    <property type="match status" value="1"/>
</dbReference>
<organism evidence="5">
    <name type="scientific">Tetraselmis sp. GSL018</name>
    <dbReference type="NCBI Taxonomy" id="582737"/>
    <lineage>
        <taxon>Eukaryota</taxon>
        <taxon>Viridiplantae</taxon>
        <taxon>Chlorophyta</taxon>
        <taxon>core chlorophytes</taxon>
        <taxon>Chlorodendrophyceae</taxon>
        <taxon>Chlorodendrales</taxon>
        <taxon>Chlorodendraceae</taxon>
        <taxon>Tetraselmis</taxon>
    </lineage>
</organism>